<gene>
    <name evidence="1" type="ORF">SAMN04488565_1076</name>
</gene>
<dbReference type="InterPro" id="IPR037891">
    <property type="entry name" value="Cdil-like_sf"/>
</dbReference>
<protein>
    <submittedName>
        <fullName evidence="1">Uncharacterized protein</fullName>
    </submittedName>
</protein>
<sequence length="199" mass="21686">MRIHVEPGHLAAEGARIDAAADDADSGIERAATRVGEGDAEDLPVTPHNVVVMLRPDGRVFIEPYSRPIQGTWTLDGIPEVVPDIQDAKALGTAILNALERSSWRVIPEPDPRDDPVVREVLKWAGARNWKQYTKGSKAVSVYARYAVGPPTSANISPKERERSGAYAPIDDAYREGVHFESAEALGRLVQEAMKVARA</sequence>
<evidence type="ECO:0000313" key="2">
    <source>
        <dbReference type="Proteomes" id="UP000182690"/>
    </source>
</evidence>
<dbReference type="Proteomes" id="UP000182690">
    <property type="component" value="Unassembled WGS sequence"/>
</dbReference>
<accession>A0A1H0YPE8</accession>
<dbReference type="Gene3D" id="3.40.1590.10">
    <property type="entry name" value="NMB0488-like"/>
    <property type="match status" value="1"/>
</dbReference>
<dbReference type="AlphaFoldDB" id="A0A1H0YPE8"/>
<dbReference type="SUPFAM" id="SSF160207">
    <property type="entry name" value="NMB0488-like"/>
    <property type="match status" value="1"/>
</dbReference>
<evidence type="ECO:0000313" key="1">
    <source>
        <dbReference type="EMBL" id="SDQ17117.1"/>
    </source>
</evidence>
<proteinExistence type="predicted"/>
<organism evidence="1 2">
    <name type="scientific">Leucobacter chromiiresistens</name>
    <dbReference type="NCBI Taxonomy" id="1079994"/>
    <lineage>
        <taxon>Bacteria</taxon>
        <taxon>Bacillati</taxon>
        <taxon>Actinomycetota</taxon>
        <taxon>Actinomycetes</taxon>
        <taxon>Micrococcales</taxon>
        <taxon>Microbacteriaceae</taxon>
        <taxon>Leucobacter</taxon>
    </lineage>
</organism>
<dbReference type="EMBL" id="FNKB01000001">
    <property type="protein sequence ID" value="SDQ17117.1"/>
    <property type="molecule type" value="Genomic_DNA"/>
</dbReference>
<dbReference type="RefSeq" id="WP_010155110.1">
    <property type="nucleotide sequence ID" value="NZ_FNKB01000001.1"/>
</dbReference>
<dbReference type="STRING" id="1079994.SAMN04488565_1076"/>
<reference evidence="1 2" key="1">
    <citation type="submission" date="2016-10" db="EMBL/GenBank/DDBJ databases">
        <authorList>
            <person name="de Groot N.N."/>
        </authorList>
    </citation>
    <scope>NUCLEOTIDE SEQUENCE [LARGE SCALE GENOMIC DNA]</scope>
    <source>
        <strain evidence="1 2">DSM 22788</strain>
    </source>
</reference>
<name>A0A1H0YPE8_9MICO</name>